<protein>
    <submittedName>
        <fullName evidence="3">Phage abortive infection protein</fullName>
    </submittedName>
</protein>
<comment type="caution">
    <text evidence="3">The sequence shown here is derived from an EMBL/GenBank/DDBJ whole genome shotgun (WGS) entry which is preliminary data.</text>
</comment>
<keyword evidence="2" id="KW-0812">Transmembrane</keyword>
<dbReference type="EMBL" id="JAENRR010000046">
    <property type="protein sequence ID" value="MBK3518917.1"/>
    <property type="molecule type" value="Genomic_DNA"/>
</dbReference>
<dbReference type="RefSeq" id="WP_200466138.1">
    <property type="nucleotide sequence ID" value="NZ_JAENRR010000046.1"/>
</dbReference>
<keyword evidence="1" id="KW-0175">Coiled coil</keyword>
<dbReference type="InterPro" id="IPR031709">
    <property type="entry name" value="PutAbiC"/>
</dbReference>
<evidence type="ECO:0000256" key="2">
    <source>
        <dbReference type="SAM" id="Phobius"/>
    </source>
</evidence>
<name>A0ABS1HMZ7_9BACT</name>
<keyword evidence="2" id="KW-0472">Membrane</keyword>
<feature type="transmembrane region" description="Helical" evidence="2">
    <location>
        <begin position="37"/>
        <end position="58"/>
    </location>
</feature>
<dbReference type="Proteomes" id="UP000605676">
    <property type="component" value="Unassembled WGS sequence"/>
</dbReference>
<keyword evidence="2" id="KW-1133">Transmembrane helix</keyword>
<organism evidence="3 4">
    <name type="scientific">Carboxylicivirga marina</name>
    <dbReference type="NCBI Taxonomy" id="2800988"/>
    <lineage>
        <taxon>Bacteria</taxon>
        <taxon>Pseudomonadati</taxon>
        <taxon>Bacteroidota</taxon>
        <taxon>Bacteroidia</taxon>
        <taxon>Marinilabiliales</taxon>
        <taxon>Marinilabiliaceae</taxon>
        <taxon>Carboxylicivirga</taxon>
    </lineage>
</organism>
<accession>A0ABS1HMZ7</accession>
<evidence type="ECO:0000313" key="3">
    <source>
        <dbReference type="EMBL" id="MBK3518917.1"/>
    </source>
</evidence>
<feature type="coiled-coil region" evidence="1">
    <location>
        <begin position="4"/>
        <end position="31"/>
    </location>
</feature>
<keyword evidence="4" id="KW-1185">Reference proteome</keyword>
<evidence type="ECO:0000256" key="1">
    <source>
        <dbReference type="SAM" id="Coils"/>
    </source>
</evidence>
<evidence type="ECO:0000313" key="4">
    <source>
        <dbReference type="Proteomes" id="UP000605676"/>
    </source>
</evidence>
<sequence>MDIHKEIEQAEKKLKQKQDSLTGEITSLNDKISFYTAWAWVFVIVGLAITLAAFFIYFQSDKGEFYSLNLLGDFMAGAVASLWSLAGLFFIYVAFLGQKQQLLNQQLEISLSQLEVKYTRLELAGQKQEMHIQNETMKQQKFENTFFQMLTLFHSIVDSTDISIDGIADAELSGRDCFMQFVRKLGHHAFNKESRGDIDYDIARKTKPLDMYIRGYDAFYQIYKSDLSHYFRTYYHIIKLIDKSDVENKKQYISIARAQLSSNEQILLFYNCLHKNGKDKFKPLIEEYCLFKNLDDNLLFNIEHKKAYTESAYIPRKEEKE</sequence>
<feature type="transmembrane region" description="Helical" evidence="2">
    <location>
        <begin position="70"/>
        <end position="95"/>
    </location>
</feature>
<reference evidence="3 4" key="1">
    <citation type="submission" date="2021-01" db="EMBL/GenBank/DDBJ databases">
        <title>Carboxyliciviraga sp.nov., isolated from coastal sediments.</title>
        <authorList>
            <person name="Lu D."/>
            <person name="Zhang T."/>
        </authorList>
    </citation>
    <scope>NUCLEOTIDE SEQUENCE [LARGE SCALE GENOMIC DNA]</scope>
    <source>
        <strain evidence="3 4">N1Y132</strain>
    </source>
</reference>
<proteinExistence type="predicted"/>
<dbReference type="Pfam" id="PF16872">
    <property type="entry name" value="putAbiC"/>
    <property type="match status" value="1"/>
</dbReference>
<gene>
    <name evidence="3" type="ORF">JIV24_16340</name>
</gene>